<keyword evidence="2" id="KW-1185">Reference proteome</keyword>
<accession>A0A2Z3GUT0</accession>
<dbReference type="PROSITE" id="PS51257">
    <property type="entry name" value="PROKAR_LIPOPROTEIN"/>
    <property type="match status" value="1"/>
</dbReference>
<evidence type="ECO:0000313" key="2">
    <source>
        <dbReference type="Proteomes" id="UP000245999"/>
    </source>
</evidence>
<dbReference type="EMBL" id="CP029145">
    <property type="protein sequence ID" value="AWM34755.1"/>
    <property type="molecule type" value="Genomic_DNA"/>
</dbReference>
<organism evidence="1 2">
    <name type="scientific">Hymenobacter nivis</name>
    <dbReference type="NCBI Taxonomy" id="1850093"/>
    <lineage>
        <taxon>Bacteria</taxon>
        <taxon>Pseudomonadati</taxon>
        <taxon>Bacteroidota</taxon>
        <taxon>Cytophagia</taxon>
        <taxon>Cytophagales</taxon>
        <taxon>Hymenobacteraceae</taxon>
        <taxon>Hymenobacter</taxon>
    </lineage>
</organism>
<sequence>MRKLGYYFIVSTLLAGSACHKEVETVVVQEVDKQYSWAEVKHLINSQRNVMQVLPGTNTLNLQETGNFEVLSPIAGSAEKAVNGYYTGFGHTLSRTWGFDPLPWDLRNAVPMNANFYANPNGYGDVSSDTVLTIYPTKFLDIGTRLHLKGLDPTATRFENFLLGSRFPFGVINRNNYLLCGYSTNTQENAFHLVLTKLVNTATVGITSFGLSPTGTTQITSQLIRVPTADRSQSSFKSFWAVDDYFLVWCANFGLFKINQDGSFQQVNGTFTQVTGPVNPTAVFKWKGVVYAMQNGGTIWTSANDCASWQRIDGFNSALNLSTFYPVGDSLVGITHGIITNSLYTLRWLNANTIKLRELKNDGIGYANFSDLAQLGDTVYLGTTNGLFKRPLNKFFDSQPK</sequence>
<protein>
    <submittedName>
        <fullName evidence="1">Uncharacterized protein</fullName>
    </submittedName>
</protein>
<dbReference type="OrthoDB" id="874241at2"/>
<dbReference type="RefSeq" id="WP_109657783.1">
    <property type="nucleotide sequence ID" value="NZ_CP029145.1"/>
</dbReference>
<name>A0A2Z3GUT0_9BACT</name>
<proteinExistence type="predicted"/>
<dbReference type="KEGG" id="hnv:DDQ68_19430"/>
<dbReference type="Proteomes" id="UP000245999">
    <property type="component" value="Chromosome"/>
</dbReference>
<gene>
    <name evidence="1" type="ORF">DDQ68_19430</name>
</gene>
<dbReference type="SUPFAM" id="SSF110296">
    <property type="entry name" value="Oligoxyloglucan reducing end-specific cellobiohydrolase"/>
    <property type="match status" value="1"/>
</dbReference>
<evidence type="ECO:0000313" key="1">
    <source>
        <dbReference type="EMBL" id="AWM34755.1"/>
    </source>
</evidence>
<reference evidence="2" key="1">
    <citation type="submission" date="2018-04" db="EMBL/GenBank/DDBJ databases">
        <title>Complete genome of Antarctic heterotrophic bacterium Hymenobacter nivis.</title>
        <authorList>
            <person name="Terashima M."/>
        </authorList>
    </citation>
    <scope>NUCLEOTIDE SEQUENCE [LARGE SCALE GENOMIC DNA]</scope>
    <source>
        <strain evidence="2">NBRC 111535</strain>
    </source>
</reference>
<dbReference type="AlphaFoldDB" id="A0A2Z3GUT0"/>